<dbReference type="EMBL" id="CALNXK010000025">
    <property type="protein sequence ID" value="CAH3112841.1"/>
    <property type="molecule type" value="Genomic_DNA"/>
</dbReference>
<evidence type="ECO:0008006" key="3">
    <source>
        <dbReference type="Google" id="ProtNLM"/>
    </source>
</evidence>
<evidence type="ECO:0000313" key="1">
    <source>
        <dbReference type="EMBL" id="CAH3112841.1"/>
    </source>
</evidence>
<comment type="caution">
    <text evidence="1">The sequence shown here is derived from an EMBL/GenBank/DDBJ whole genome shotgun (WGS) entry which is preliminary data.</text>
</comment>
<dbReference type="Gene3D" id="3.60.10.10">
    <property type="entry name" value="Endonuclease/exonuclease/phosphatase"/>
    <property type="match status" value="1"/>
</dbReference>
<organism evidence="1 2">
    <name type="scientific">Porites lobata</name>
    <dbReference type="NCBI Taxonomy" id="104759"/>
    <lineage>
        <taxon>Eukaryota</taxon>
        <taxon>Metazoa</taxon>
        <taxon>Cnidaria</taxon>
        <taxon>Anthozoa</taxon>
        <taxon>Hexacorallia</taxon>
        <taxon>Scleractinia</taxon>
        <taxon>Fungiina</taxon>
        <taxon>Poritidae</taxon>
        <taxon>Porites</taxon>
    </lineage>
</organism>
<dbReference type="Proteomes" id="UP001159405">
    <property type="component" value="Unassembled WGS sequence"/>
</dbReference>
<protein>
    <recommendedName>
        <fullName evidence="3">Endonuclease/exonuclease/phosphatase domain-containing protein</fullName>
    </recommendedName>
</protein>
<dbReference type="InterPro" id="IPR036691">
    <property type="entry name" value="Endo/exonu/phosph_ase_sf"/>
</dbReference>
<sequence>MAREYQENLVTPINMTCYLCNESLGSSQCNYYKSQFPFHDLDDNAFKIVVYEFQHGTISYDADHLETLFFSPILDQHSTLSDPNSDLDPDLNNQNYASLANYCNYETAEDLNGVIGGNKLISFSLFHLNARSLVKNQDALAHLLANINHKFSVLAITETWVKESNVNDLSFEGYNFVSNHRANKIGGGVGLFIDQNFSYKILPEFNVSDANIIESLFVEICIARHKNIIIGVIYSPPSENTLEFVEKVNEIISGVTKGNKHCYITG</sequence>
<reference evidence="1 2" key="1">
    <citation type="submission" date="2022-05" db="EMBL/GenBank/DDBJ databases">
        <authorList>
            <consortium name="Genoscope - CEA"/>
            <person name="William W."/>
        </authorList>
    </citation>
    <scope>NUCLEOTIDE SEQUENCE [LARGE SCALE GENOMIC DNA]</scope>
</reference>
<gene>
    <name evidence="1" type="ORF">PLOB_00021515</name>
</gene>
<keyword evidence="2" id="KW-1185">Reference proteome</keyword>
<dbReference type="PANTHER" id="PTHR33776:SF4">
    <property type="entry name" value="ENDONUCLEASE_EXONUCLEASE_PHOSPHATASE DOMAIN-CONTAINING PROTEIN"/>
    <property type="match status" value="1"/>
</dbReference>
<feature type="non-terminal residue" evidence="1">
    <location>
        <position position="266"/>
    </location>
</feature>
<proteinExistence type="predicted"/>
<accession>A0ABN8NKD6</accession>
<dbReference type="PANTHER" id="PTHR33776">
    <property type="entry name" value="ENDO/EXONUCLEASE/PHOSPHATASE DOMAIN-CONTAINING PROTEIN"/>
    <property type="match status" value="1"/>
</dbReference>
<dbReference type="SUPFAM" id="SSF56219">
    <property type="entry name" value="DNase I-like"/>
    <property type="match status" value="1"/>
</dbReference>
<name>A0ABN8NKD6_9CNID</name>
<evidence type="ECO:0000313" key="2">
    <source>
        <dbReference type="Proteomes" id="UP001159405"/>
    </source>
</evidence>